<proteinExistence type="predicted"/>
<dbReference type="Proteomes" id="UP001516023">
    <property type="component" value="Unassembled WGS sequence"/>
</dbReference>
<accession>A0ABD3QY60</accession>
<protein>
    <submittedName>
        <fullName evidence="3">Uncharacterized protein</fullName>
    </submittedName>
</protein>
<dbReference type="InterPro" id="IPR016024">
    <property type="entry name" value="ARM-type_fold"/>
</dbReference>
<evidence type="ECO:0000256" key="2">
    <source>
        <dbReference type="SAM" id="MobiDB-lite"/>
    </source>
</evidence>
<keyword evidence="4" id="KW-1185">Reference proteome</keyword>
<feature type="region of interest" description="Disordered" evidence="2">
    <location>
        <begin position="581"/>
        <end position="605"/>
    </location>
</feature>
<dbReference type="Gene3D" id="1.25.10.10">
    <property type="entry name" value="Leucine-rich Repeat Variant"/>
    <property type="match status" value="4"/>
</dbReference>
<gene>
    <name evidence="3" type="ORF">HJC23_002525</name>
</gene>
<organism evidence="3 4">
    <name type="scientific">Cyclotella cryptica</name>
    <dbReference type="NCBI Taxonomy" id="29204"/>
    <lineage>
        <taxon>Eukaryota</taxon>
        <taxon>Sar</taxon>
        <taxon>Stramenopiles</taxon>
        <taxon>Ochrophyta</taxon>
        <taxon>Bacillariophyta</taxon>
        <taxon>Coscinodiscophyceae</taxon>
        <taxon>Thalassiosirophycidae</taxon>
        <taxon>Stephanodiscales</taxon>
        <taxon>Stephanodiscaceae</taxon>
        <taxon>Cyclotella</taxon>
    </lineage>
</organism>
<feature type="region of interest" description="Disordered" evidence="2">
    <location>
        <begin position="627"/>
        <end position="652"/>
    </location>
</feature>
<feature type="region of interest" description="Disordered" evidence="2">
    <location>
        <begin position="290"/>
        <end position="358"/>
    </location>
</feature>
<evidence type="ECO:0000313" key="3">
    <source>
        <dbReference type="EMBL" id="KAL3804486.1"/>
    </source>
</evidence>
<dbReference type="InterPro" id="IPR011989">
    <property type="entry name" value="ARM-like"/>
</dbReference>
<feature type="compositionally biased region" description="Low complexity" evidence="2">
    <location>
        <begin position="165"/>
        <end position="177"/>
    </location>
</feature>
<feature type="region of interest" description="Disordered" evidence="2">
    <location>
        <begin position="160"/>
        <end position="238"/>
    </location>
</feature>
<name>A0ABD3QY60_9STRA</name>
<evidence type="ECO:0000313" key="4">
    <source>
        <dbReference type="Proteomes" id="UP001516023"/>
    </source>
</evidence>
<keyword evidence="1" id="KW-0677">Repeat</keyword>
<dbReference type="PANTHER" id="PTHR22895">
    <property type="entry name" value="ARMADILLO REPEAT-CONTAINING PROTEIN 6"/>
    <property type="match status" value="1"/>
</dbReference>
<feature type="region of interest" description="Disordered" evidence="2">
    <location>
        <begin position="363"/>
        <end position="382"/>
    </location>
</feature>
<dbReference type="PANTHER" id="PTHR22895:SF0">
    <property type="entry name" value="ARMADILLO REPEAT-CONTAINING PROTEIN 6"/>
    <property type="match status" value="1"/>
</dbReference>
<feature type="compositionally biased region" description="Basic and acidic residues" evidence="2">
    <location>
        <begin position="627"/>
        <end position="645"/>
    </location>
</feature>
<comment type="caution">
    <text evidence="3">The sequence shown here is derived from an EMBL/GenBank/DDBJ whole genome shotgun (WGS) entry which is preliminary data.</text>
</comment>
<feature type="compositionally biased region" description="Polar residues" evidence="2">
    <location>
        <begin position="390"/>
        <end position="410"/>
    </location>
</feature>
<sequence>MSSFTHNFCVFSKQRRHHASKKQEGTVPPTSFPTPQSNGLSGSCHDGRGAKGGVEKAGTLSAVRVGAHHEELHVWDQERSFGERLCVSLLIVLVFALDCELNYFAVGALRRYWVIRKTSLLFVSETVPGRVYKGICLQCNTLNDAKVQLGEIDASHSRTDIIQTSSREASSSAPSRAVDSRANSLDPLSTGRAISHPEISSFDDRAATSTPSRVSRDRADATEESFGTLPHDIPHNVGPRMGGLQKQISEITLDSTMLGLSTNPPHNHAIENPLSRSLERNLENIEENVSGNLRDGAHGQSSGRIDNSSVSRVRALPSKAGLGSTEHLEAKVRTKHDARDAESRSVRHASGAFDDVDNAHHVHFTKNDNRGGNPGSTFDKKPYGEQLQNQATAVNRRSDSLSVGEQSGSDDVQGGFHRSKTDGSGADISMPGASLVSERPHLNERQKSLPNVFASNNYILQTPKHDEDPQVVVKPGIVHETSQGERPLTFEDRMRQKMASHPPKSQATSNTNAPMSHNVVDPLPKSISSEQTTRPGAFHETFPQEDGRLNIFEERIRQKRAAQPPHSSATKDIIQQSGVIGSSQNAQLRKSKSIDQRSTTETVHETEISASNLFNKRLNAKVKGEEIPPVHSNEHSNMEKTHEAPGAKQVTDSHFNKIIERKLENANSETKRIHHQGDLDQLRYRDDSVTGTSNVLDSDTRLELLEIKKAGNCDDIIGFLRVNANVIPVSTIILAFECIREAVCGNYKESAISTVFRSKVSWLKIFSSLMYTHFSNEVVQFEALRTLWAIASLSPRHVMDITSNDEILESIVDVMEEHSSEAVHEYGSGLIACLAVSHTHALNLLDCCDGQIVQRLMAALLSPSRNGTAQIYSLRALCRLSSAVLCSEKCEYFFGDEMGRFVTNGQFAGCPSANSVVALLNVMQQYANQLSLLIEGSRLLCQIFTRDAMAGDVFSIVAKKVVHHFENILAVHSHCSVLHETTIYLLSNISYWGSETIEEPISFTTKVLSIMSANANSSIIALHGCRSIYNLCASEQMKKDVRATFASFGGIHDVIKFMSTFPKHVDIQGEACGALFAVCCESPINKRKVMESGGIDAIVSSFEVNSGLIDPTEDDSLSFLIRACAVLLTLSVDPCALKEIEKRGIIQKFCLLLKDGATVPESLRLKMQELVNMALDNEPPPFCFENELNEEETSDCLLVNLKAILPPNKVDSKKSILLQSNTIIAMQKFPSSVEIQATGCKILSCIFGSTTNASCKGLDAALSCICSKHSSLVVASASVFRNFCLMQSSVQLDVYEAQCLSNTLVRSSNEFVNAIQAHKTDQNVCQQVLSALWAIASAEKGVVLSFESKEFVDLILNFMKSRCTGIQRNCLGLLYEFFCSTAKIMDFLTENLILAIVDCLQSDEKDVAGVAISTAWIISERGAFPARMMMLDHHEKLIGAVVECMFKFPQSPLIIRASCDILSNISLDNYYRLAITSSGGTGRVNDALVEFNTDDVTACKALISLTNLISGADVDVLCMNDVAKNILQAMSTHKEALHVQVNGASAIWHLASRDDMFKDILVEIGAVRHLSHAMTRFIASQTMTRKGLVAIWSLSVPRNLKAEVGLDGLVPVLNGLSAHLSSEKVCEEGLGALKSLSTVNKEMLDENDAIDMIYSCMWLHSHNSSIQQASFAALVNLSVNLETNQVSRITCEDLDTIVNIMRIHQSSKAVQENAIILLRNFTFSPHNCRILRENNFLVGLIHTAMRNFRDTFQGRAEDLLRVLPQDSKM</sequence>
<feature type="compositionally biased region" description="Basic and acidic residues" evidence="2">
    <location>
        <begin position="326"/>
        <end position="345"/>
    </location>
</feature>
<evidence type="ECO:0000256" key="1">
    <source>
        <dbReference type="ARBA" id="ARBA00022737"/>
    </source>
</evidence>
<dbReference type="EMBL" id="JABMIG020000007">
    <property type="protein sequence ID" value="KAL3804486.1"/>
    <property type="molecule type" value="Genomic_DNA"/>
</dbReference>
<feature type="region of interest" description="Disordered" evidence="2">
    <location>
        <begin position="390"/>
        <end position="433"/>
    </location>
</feature>
<reference evidence="3 4" key="1">
    <citation type="journal article" date="2020" name="G3 (Bethesda)">
        <title>Improved Reference Genome for Cyclotella cryptica CCMP332, a Model for Cell Wall Morphogenesis, Salinity Adaptation, and Lipid Production in Diatoms (Bacillariophyta).</title>
        <authorList>
            <person name="Roberts W.R."/>
            <person name="Downey K.M."/>
            <person name="Ruck E.C."/>
            <person name="Traller J.C."/>
            <person name="Alverson A.J."/>
        </authorList>
    </citation>
    <scope>NUCLEOTIDE SEQUENCE [LARGE SCALE GENOMIC DNA]</scope>
    <source>
        <strain evidence="3 4">CCMP332</strain>
    </source>
</reference>
<dbReference type="SUPFAM" id="SSF48371">
    <property type="entry name" value="ARM repeat"/>
    <property type="match status" value="3"/>
</dbReference>
<feature type="compositionally biased region" description="Polar residues" evidence="2">
    <location>
        <begin position="299"/>
        <end position="311"/>
    </location>
</feature>
<feature type="region of interest" description="Disordered" evidence="2">
    <location>
        <begin position="15"/>
        <end position="45"/>
    </location>
</feature>